<accession>A0A834MZV4</accession>
<evidence type="ECO:0000313" key="2">
    <source>
        <dbReference type="Proteomes" id="UP000614350"/>
    </source>
</evidence>
<dbReference type="EMBL" id="JACSEA010000011">
    <property type="protein sequence ID" value="KAF7388998.1"/>
    <property type="molecule type" value="Genomic_DNA"/>
</dbReference>
<gene>
    <name evidence="1" type="ORF">HZH66_010135</name>
</gene>
<comment type="caution">
    <text evidence="1">The sequence shown here is derived from an EMBL/GenBank/DDBJ whole genome shotgun (WGS) entry which is preliminary data.</text>
</comment>
<reference evidence="1" key="1">
    <citation type="journal article" date="2020" name="G3 (Bethesda)">
        <title>High-Quality Assemblies for Three Invasive Social Wasps from the &lt;i&gt;Vespula&lt;/i&gt; Genus.</title>
        <authorList>
            <person name="Harrop T.W.R."/>
            <person name="Guhlin J."/>
            <person name="McLaughlin G.M."/>
            <person name="Permina E."/>
            <person name="Stockwell P."/>
            <person name="Gilligan J."/>
            <person name="Le Lec M.F."/>
            <person name="Gruber M.A.M."/>
            <person name="Quinn O."/>
            <person name="Lovegrove M."/>
            <person name="Duncan E.J."/>
            <person name="Remnant E.J."/>
            <person name="Van Eeckhoven J."/>
            <person name="Graham B."/>
            <person name="Knapp R.A."/>
            <person name="Langford K.W."/>
            <person name="Kronenberg Z."/>
            <person name="Press M.O."/>
            <person name="Eacker S.M."/>
            <person name="Wilson-Rankin E.E."/>
            <person name="Purcell J."/>
            <person name="Lester P.J."/>
            <person name="Dearden P.K."/>
        </authorList>
    </citation>
    <scope>NUCLEOTIDE SEQUENCE</scope>
    <source>
        <strain evidence="1">Marl-1</strain>
    </source>
</reference>
<protein>
    <submittedName>
        <fullName evidence="1">Uncharacterized protein</fullName>
    </submittedName>
</protein>
<proteinExistence type="predicted"/>
<sequence>MLCCNIGMGELAWNCLIVVFRVTRRCYYVGKSSMTFKREGILNSKIEIENFRKVGILIPVLLLLTTTKPWAAKEMDKDRD</sequence>
<dbReference type="Proteomes" id="UP000614350">
    <property type="component" value="Unassembled WGS sequence"/>
</dbReference>
<name>A0A834MZV4_VESVU</name>
<evidence type="ECO:0000313" key="1">
    <source>
        <dbReference type="EMBL" id="KAF7388998.1"/>
    </source>
</evidence>
<organism evidence="1 2">
    <name type="scientific">Vespula vulgaris</name>
    <name type="common">Yellow jacket</name>
    <name type="synonym">Wasp</name>
    <dbReference type="NCBI Taxonomy" id="7454"/>
    <lineage>
        <taxon>Eukaryota</taxon>
        <taxon>Metazoa</taxon>
        <taxon>Ecdysozoa</taxon>
        <taxon>Arthropoda</taxon>
        <taxon>Hexapoda</taxon>
        <taxon>Insecta</taxon>
        <taxon>Pterygota</taxon>
        <taxon>Neoptera</taxon>
        <taxon>Endopterygota</taxon>
        <taxon>Hymenoptera</taxon>
        <taxon>Apocrita</taxon>
        <taxon>Aculeata</taxon>
        <taxon>Vespoidea</taxon>
        <taxon>Vespidae</taxon>
        <taxon>Vespinae</taxon>
        <taxon>Vespula</taxon>
    </lineage>
</organism>
<keyword evidence="2" id="KW-1185">Reference proteome</keyword>
<dbReference type="AlphaFoldDB" id="A0A834MZV4"/>